<sequence>MVPNPYQFNKCSTCKKVGHRWTKCPKTARKKSSAKEKTRAGPPKKAPTTPTPPSKATEPTTATTPQLEETADTAVPSPPRAHRSHKLKSDSKSKSSSSSLTDRSKPAGPPSHAGPSFPLTQTTSPSSGAAAKKKHSAPPLSPTSKAAAKKKASAPSSPHTTSAPSNSDPPEQAPSSPDSCIIVEPLAIFEGNLKYHDIEVGQIIDALVTMNPWDDQAAMVRKGVYHPCLIISKNEEHGQITGNPISSFGQTKFKSGKKPKEWLKKKNWKWLHYSCLPLNDTSFDPHWALSVPTQGKKTIGYLFTANRSYIHFRKYMPVAKVRLSYKRRSPSREKVTTTVSAEALKYVLEHGRAYHKSNDGLDHFDRKRFERRALRLASKMKKSLKPRSEPATGSDDDEWEEYADGEEEDADGDGADAGGDDGGDSSRKRKGEDNPDDESGAPKRQKHIFFEDDGSSRTHTAAKNSEVKKAEEEASAYPTPTSTRSTRSRKSLVTASATTLNTTPAPKPKKASGAAAFTEAYMAEAKNGRFPRVEYTLYPHGSLSRAGVEEMDPEVMVQMCYNQSNMLVSELYDWD</sequence>
<reference evidence="2 3" key="1">
    <citation type="journal article" date="2018" name="Nat. Ecol. Evol.">
        <title>Pezizomycetes genomes reveal the molecular basis of ectomycorrhizal truffle lifestyle.</title>
        <authorList>
            <person name="Murat C."/>
            <person name="Payen T."/>
            <person name="Noel B."/>
            <person name="Kuo A."/>
            <person name="Morin E."/>
            <person name="Chen J."/>
            <person name="Kohler A."/>
            <person name="Krizsan K."/>
            <person name="Balestrini R."/>
            <person name="Da Silva C."/>
            <person name="Montanini B."/>
            <person name="Hainaut M."/>
            <person name="Levati E."/>
            <person name="Barry K.W."/>
            <person name="Belfiori B."/>
            <person name="Cichocki N."/>
            <person name="Clum A."/>
            <person name="Dockter R.B."/>
            <person name="Fauchery L."/>
            <person name="Guy J."/>
            <person name="Iotti M."/>
            <person name="Le Tacon F."/>
            <person name="Lindquist E.A."/>
            <person name="Lipzen A."/>
            <person name="Malagnac F."/>
            <person name="Mello A."/>
            <person name="Molinier V."/>
            <person name="Miyauchi S."/>
            <person name="Poulain J."/>
            <person name="Riccioni C."/>
            <person name="Rubini A."/>
            <person name="Sitrit Y."/>
            <person name="Splivallo R."/>
            <person name="Traeger S."/>
            <person name="Wang M."/>
            <person name="Zifcakova L."/>
            <person name="Wipf D."/>
            <person name="Zambonelli A."/>
            <person name="Paolocci F."/>
            <person name="Nowrousian M."/>
            <person name="Ottonello S."/>
            <person name="Baldrian P."/>
            <person name="Spatafora J.W."/>
            <person name="Henrissat B."/>
            <person name="Nagy L.G."/>
            <person name="Aury J.M."/>
            <person name="Wincker P."/>
            <person name="Grigoriev I.V."/>
            <person name="Bonfante P."/>
            <person name="Martin F.M."/>
        </authorList>
    </citation>
    <scope>NUCLEOTIDE SEQUENCE [LARGE SCALE GENOMIC DNA]</scope>
    <source>
        <strain evidence="2 3">RN42</strain>
    </source>
</reference>
<feature type="region of interest" description="Disordered" evidence="1">
    <location>
        <begin position="18"/>
        <end position="178"/>
    </location>
</feature>
<dbReference type="AlphaFoldDB" id="A0A3N4IBV2"/>
<evidence type="ECO:0000313" key="3">
    <source>
        <dbReference type="Proteomes" id="UP000275078"/>
    </source>
</evidence>
<proteinExistence type="predicted"/>
<dbReference type="Proteomes" id="UP000275078">
    <property type="component" value="Unassembled WGS sequence"/>
</dbReference>
<feature type="compositionally biased region" description="Low complexity" evidence="1">
    <location>
        <begin position="40"/>
        <end position="65"/>
    </location>
</feature>
<protein>
    <submittedName>
        <fullName evidence="2">Uncharacterized protein</fullName>
    </submittedName>
</protein>
<name>A0A3N4IBV2_ASCIM</name>
<keyword evidence="3" id="KW-1185">Reference proteome</keyword>
<feature type="compositionally biased region" description="Basic residues" evidence="1">
    <location>
        <begin position="18"/>
        <end position="32"/>
    </location>
</feature>
<feature type="compositionally biased region" description="Low complexity" evidence="1">
    <location>
        <begin position="153"/>
        <end position="166"/>
    </location>
</feature>
<dbReference type="EMBL" id="ML119668">
    <property type="protein sequence ID" value="RPA82927.1"/>
    <property type="molecule type" value="Genomic_DNA"/>
</dbReference>
<feature type="compositionally biased region" description="Basic and acidic residues" evidence="1">
    <location>
        <begin position="424"/>
        <end position="433"/>
    </location>
</feature>
<accession>A0A3N4IBV2</accession>
<feature type="compositionally biased region" description="Acidic residues" evidence="1">
    <location>
        <begin position="394"/>
        <end position="423"/>
    </location>
</feature>
<feature type="region of interest" description="Disordered" evidence="1">
    <location>
        <begin position="379"/>
        <end position="511"/>
    </location>
</feature>
<organism evidence="2 3">
    <name type="scientific">Ascobolus immersus RN42</name>
    <dbReference type="NCBI Taxonomy" id="1160509"/>
    <lineage>
        <taxon>Eukaryota</taxon>
        <taxon>Fungi</taxon>
        <taxon>Dikarya</taxon>
        <taxon>Ascomycota</taxon>
        <taxon>Pezizomycotina</taxon>
        <taxon>Pezizomycetes</taxon>
        <taxon>Pezizales</taxon>
        <taxon>Ascobolaceae</taxon>
        <taxon>Ascobolus</taxon>
    </lineage>
</organism>
<evidence type="ECO:0000256" key="1">
    <source>
        <dbReference type="SAM" id="MobiDB-lite"/>
    </source>
</evidence>
<evidence type="ECO:0000313" key="2">
    <source>
        <dbReference type="EMBL" id="RPA82927.1"/>
    </source>
</evidence>
<gene>
    <name evidence="2" type="ORF">BJ508DRAFT_305224</name>
</gene>